<dbReference type="AlphaFoldDB" id="A0A4R1BHV6"/>
<evidence type="ECO:0000313" key="3">
    <source>
        <dbReference type="EMBL" id="TCJ16777.1"/>
    </source>
</evidence>
<evidence type="ECO:0000313" key="4">
    <source>
        <dbReference type="Proteomes" id="UP000295244"/>
    </source>
</evidence>
<reference evidence="3 4" key="1">
    <citation type="submission" date="2019-03" db="EMBL/GenBank/DDBJ databases">
        <title>Whole genome sequence of a novel Rubrobacter taiwanensis strain, isolated from Yellowstone National Park.</title>
        <authorList>
            <person name="Freed S."/>
            <person name="Ramaley R.F."/>
            <person name="Kyndt J.A."/>
        </authorList>
    </citation>
    <scope>NUCLEOTIDE SEQUENCE [LARGE SCALE GENOMIC DNA]</scope>
    <source>
        <strain evidence="3 4">Yellowstone</strain>
    </source>
</reference>
<dbReference type="SUPFAM" id="SSF81606">
    <property type="entry name" value="PP2C-like"/>
    <property type="match status" value="1"/>
</dbReference>
<dbReference type="EMBL" id="SKBU01000015">
    <property type="protein sequence ID" value="TCJ16777.1"/>
    <property type="molecule type" value="Genomic_DNA"/>
</dbReference>
<accession>A0A4R1BHV6</accession>
<evidence type="ECO:0000256" key="1">
    <source>
        <dbReference type="ARBA" id="ARBA00022801"/>
    </source>
</evidence>
<keyword evidence="1" id="KW-0378">Hydrolase</keyword>
<dbReference type="Pfam" id="PF07228">
    <property type="entry name" value="SpoIIE"/>
    <property type="match status" value="1"/>
</dbReference>
<sequence length="284" mass="31101">MRKKALCGAPAAAIVNNYGKGRSTVRSLAWQDDSDDWEPQERPLTISEILQKFIVPSRLPEVEGLSLSTHHSSAAAGSEVGGDFYDFIRLSEESLAFTIGDVSGHGVEAIHHSSFVRHTMRAFAREEPRPESVLSRTNGVCVAEFHRNRFVTALYGIYERSTGRLEYALAGHPPPVLVAGRAVAPLEATALNPALGIFDEARWETEVLNLAPGDTFLCYTDGLLEARPCRRSETFGQRRLLRELEGSGHSTARRLVDASVTAATSYARGKLEDDLAIVALQRVV</sequence>
<keyword evidence="4" id="KW-1185">Reference proteome</keyword>
<organism evidence="3 4">
    <name type="scientific">Rubrobacter taiwanensis</name>
    <dbReference type="NCBI Taxonomy" id="185139"/>
    <lineage>
        <taxon>Bacteria</taxon>
        <taxon>Bacillati</taxon>
        <taxon>Actinomycetota</taxon>
        <taxon>Rubrobacteria</taxon>
        <taxon>Rubrobacterales</taxon>
        <taxon>Rubrobacteraceae</taxon>
        <taxon>Rubrobacter</taxon>
    </lineage>
</organism>
<dbReference type="PANTHER" id="PTHR43156">
    <property type="entry name" value="STAGE II SPORULATION PROTEIN E-RELATED"/>
    <property type="match status" value="1"/>
</dbReference>
<dbReference type="OrthoDB" id="118142at2"/>
<dbReference type="GO" id="GO:0016791">
    <property type="term" value="F:phosphatase activity"/>
    <property type="evidence" value="ECO:0007669"/>
    <property type="project" value="TreeGrafter"/>
</dbReference>
<comment type="caution">
    <text evidence="3">The sequence shown here is derived from an EMBL/GenBank/DDBJ whole genome shotgun (WGS) entry which is preliminary data.</text>
</comment>
<protein>
    <recommendedName>
        <fullName evidence="2">PPM-type phosphatase domain-containing protein</fullName>
    </recommendedName>
</protein>
<dbReference type="InterPro" id="IPR052016">
    <property type="entry name" value="Bact_Sigma-Reg"/>
</dbReference>
<dbReference type="InterPro" id="IPR036457">
    <property type="entry name" value="PPM-type-like_dom_sf"/>
</dbReference>
<name>A0A4R1BHV6_9ACTN</name>
<dbReference type="Gene3D" id="3.60.40.10">
    <property type="entry name" value="PPM-type phosphatase domain"/>
    <property type="match status" value="1"/>
</dbReference>
<dbReference type="InterPro" id="IPR001932">
    <property type="entry name" value="PPM-type_phosphatase-like_dom"/>
</dbReference>
<dbReference type="PANTHER" id="PTHR43156:SF2">
    <property type="entry name" value="STAGE II SPORULATION PROTEIN E"/>
    <property type="match status" value="1"/>
</dbReference>
<dbReference type="SMART" id="SM00331">
    <property type="entry name" value="PP2C_SIG"/>
    <property type="match status" value="1"/>
</dbReference>
<feature type="domain" description="PPM-type phosphatase" evidence="2">
    <location>
        <begin position="62"/>
        <end position="282"/>
    </location>
</feature>
<proteinExistence type="predicted"/>
<gene>
    <name evidence="3" type="ORF">E0L93_08630</name>
</gene>
<evidence type="ECO:0000259" key="2">
    <source>
        <dbReference type="SMART" id="SM00331"/>
    </source>
</evidence>
<dbReference type="Proteomes" id="UP000295244">
    <property type="component" value="Unassembled WGS sequence"/>
</dbReference>